<dbReference type="InterPro" id="IPR003594">
    <property type="entry name" value="HATPase_dom"/>
</dbReference>
<protein>
    <submittedName>
        <fullName evidence="4">ATP-binding protein</fullName>
    </submittedName>
</protein>
<feature type="region of interest" description="Disordered" evidence="2">
    <location>
        <begin position="84"/>
        <end position="103"/>
    </location>
</feature>
<keyword evidence="5" id="KW-1185">Reference proteome</keyword>
<dbReference type="InterPro" id="IPR050267">
    <property type="entry name" value="Anti-sigma-factor_SerPK"/>
</dbReference>
<keyword evidence="1" id="KW-0418">Kinase</keyword>
<dbReference type="Proteomes" id="UP001595923">
    <property type="component" value="Unassembled WGS sequence"/>
</dbReference>
<reference evidence="5" key="1">
    <citation type="journal article" date="2019" name="Int. J. Syst. Evol. Microbiol.">
        <title>The Global Catalogue of Microorganisms (GCM) 10K type strain sequencing project: providing services to taxonomists for standard genome sequencing and annotation.</title>
        <authorList>
            <consortium name="The Broad Institute Genomics Platform"/>
            <consortium name="The Broad Institute Genome Sequencing Center for Infectious Disease"/>
            <person name="Wu L."/>
            <person name="Ma J."/>
        </authorList>
    </citation>
    <scope>NUCLEOTIDE SEQUENCE [LARGE SCALE GENOMIC DNA]</scope>
    <source>
        <strain evidence="5">XZYJ18</strain>
    </source>
</reference>
<keyword evidence="4" id="KW-0547">Nucleotide-binding</keyword>
<dbReference type="InterPro" id="IPR036890">
    <property type="entry name" value="HATPase_C_sf"/>
</dbReference>
<evidence type="ECO:0000313" key="4">
    <source>
        <dbReference type="EMBL" id="MFC4560635.1"/>
    </source>
</evidence>
<name>A0ABV9DP40_9ACTN</name>
<evidence type="ECO:0000313" key="5">
    <source>
        <dbReference type="Proteomes" id="UP001595923"/>
    </source>
</evidence>
<evidence type="ECO:0000256" key="1">
    <source>
        <dbReference type="ARBA" id="ARBA00022527"/>
    </source>
</evidence>
<gene>
    <name evidence="4" type="ORF">ACFO4E_02065</name>
</gene>
<dbReference type="Pfam" id="PF13581">
    <property type="entry name" value="HATPase_c_2"/>
    <property type="match status" value="1"/>
</dbReference>
<dbReference type="Gene3D" id="3.30.565.10">
    <property type="entry name" value="Histidine kinase-like ATPase, C-terminal domain"/>
    <property type="match status" value="1"/>
</dbReference>
<evidence type="ECO:0000256" key="2">
    <source>
        <dbReference type="SAM" id="MobiDB-lite"/>
    </source>
</evidence>
<keyword evidence="1" id="KW-0723">Serine/threonine-protein kinase</keyword>
<keyword evidence="4" id="KW-0067">ATP-binding</keyword>
<comment type="caution">
    <text evidence="4">The sequence shown here is derived from an EMBL/GenBank/DDBJ whole genome shotgun (WGS) entry which is preliminary data.</text>
</comment>
<dbReference type="RefSeq" id="WP_378570961.1">
    <property type="nucleotide sequence ID" value="NZ_JBHSFQ010000002.1"/>
</dbReference>
<dbReference type="EMBL" id="JBHSFQ010000002">
    <property type="protein sequence ID" value="MFC4560635.1"/>
    <property type="molecule type" value="Genomic_DNA"/>
</dbReference>
<dbReference type="GO" id="GO:0005524">
    <property type="term" value="F:ATP binding"/>
    <property type="evidence" value="ECO:0007669"/>
    <property type="project" value="UniProtKB-KW"/>
</dbReference>
<evidence type="ECO:0000259" key="3">
    <source>
        <dbReference type="Pfam" id="PF13581"/>
    </source>
</evidence>
<dbReference type="PANTHER" id="PTHR35526:SF3">
    <property type="entry name" value="ANTI-SIGMA-F FACTOR RSBW"/>
    <property type="match status" value="1"/>
</dbReference>
<dbReference type="SUPFAM" id="SSF55874">
    <property type="entry name" value="ATPase domain of HSP90 chaperone/DNA topoisomerase II/histidine kinase"/>
    <property type="match status" value="1"/>
</dbReference>
<dbReference type="CDD" id="cd16936">
    <property type="entry name" value="HATPase_RsbW-like"/>
    <property type="match status" value="1"/>
</dbReference>
<sequence length="161" mass="17043">MRVQRFTKRFAGAPDSIAEARHWLDGLLAPVSEVAGVPAEARANAVLMLSELATNAVRYTASGAVGGSFTVCVDLSPGTLRVRVQDGGSDTSTPRRLSAGPGDERGRGLVLVDAIADFWGPLADPPGMFFDLSWTPVSRRAPDRGPRSGACLRRNTGPGRR</sequence>
<dbReference type="PANTHER" id="PTHR35526">
    <property type="entry name" value="ANTI-SIGMA-F FACTOR RSBW-RELATED"/>
    <property type="match status" value="1"/>
</dbReference>
<organism evidence="4 5">
    <name type="scientific">Nocardiopsis mangrovi</name>
    <dbReference type="NCBI Taxonomy" id="1179818"/>
    <lineage>
        <taxon>Bacteria</taxon>
        <taxon>Bacillati</taxon>
        <taxon>Actinomycetota</taxon>
        <taxon>Actinomycetes</taxon>
        <taxon>Streptosporangiales</taxon>
        <taxon>Nocardiopsidaceae</taxon>
        <taxon>Nocardiopsis</taxon>
    </lineage>
</organism>
<feature type="region of interest" description="Disordered" evidence="2">
    <location>
        <begin position="140"/>
        <end position="161"/>
    </location>
</feature>
<keyword evidence="1" id="KW-0808">Transferase</keyword>
<accession>A0ABV9DP40</accession>
<proteinExistence type="predicted"/>
<feature type="domain" description="Histidine kinase/HSP90-like ATPase" evidence="3">
    <location>
        <begin position="12"/>
        <end position="117"/>
    </location>
</feature>